<evidence type="ECO:0000256" key="1">
    <source>
        <dbReference type="SAM" id="Phobius"/>
    </source>
</evidence>
<keyword evidence="1" id="KW-1133">Transmembrane helix</keyword>
<evidence type="ECO:0000313" key="3">
    <source>
        <dbReference type="Proteomes" id="UP001153148"/>
    </source>
</evidence>
<keyword evidence="1" id="KW-0472">Membrane</keyword>
<gene>
    <name evidence="2" type="ORF">TPAB3V08_LOCUS9912</name>
</gene>
<organism evidence="2 3">
    <name type="scientific">Timema podura</name>
    <name type="common">Walking stick</name>
    <dbReference type="NCBI Taxonomy" id="61482"/>
    <lineage>
        <taxon>Eukaryota</taxon>
        <taxon>Metazoa</taxon>
        <taxon>Ecdysozoa</taxon>
        <taxon>Arthropoda</taxon>
        <taxon>Hexapoda</taxon>
        <taxon>Insecta</taxon>
        <taxon>Pterygota</taxon>
        <taxon>Neoptera</taxon>
        <taxon>Polyneoptera</taxon>
        <taxon>Phasmatodea</taxon>
        <taxon>Timematodea</taxon>
        <taxon>Timematoidea</taxon>
        <taxon>Timematidae</taxon>
        <taxon>Timema</taxon>
    </lineage>
</organism>
<keyword evidence="3" id="KW-1185">Reference proteome</keyword>
<sequence length="78" mass="8928">MQNNVSTVCASTQMEHTWLSRLDFRFWCTTRVTDHSFNHSKVIRTWYTVSATLGMESALLLAVLTRVSSSGRQNSKVF</sequence>
<evidence type="ECO:0000313" key="2">
    <source>
        <dbReference type="EMBL" id="CAG2062964.1"/>
    </source>
</evidence>
<feature type="transmembrane region" description="Helical" evidence="1">
    <location>
        <begin position="45"/>
        <end position="64"/>
    </location>
</feature>
<keyword evidence="1" id="KW-0812">Transmembrane</keyword>
<reference evidence="2" key="1">
    <citation type="submission" date="2021-03" db="EMBL/GenBank/DDBJ databases">
        <authorList>
            <person name="Tran Van P."/>
        </authorList>
    </citation>
    <scope>NUCLEOTIDE SEQUENCE</scope>
</reference>
<dbReference type="Proteomes" id="UP001153148">
    <property type="component" value="Unassembled WGS sequence"/>
</dbReference>
<name>A0ABN7P522_TIMPD</name>
<proteinExistence type="predicted"/>
<dbReference type="EMBL" id="CAJPIN010023447">
    <property type="protein sequence ID" value="CAG2062964.1"/>
    <property type="molecule type" value="Genomic_DNA"/>
</dbReference>
<protein>
    <submittedName>
        <fullName evidence="2">Uncharacterized protein</fullName>
    </submittedName>
</protein>
<accession>A0ABN7P522</accession>
<comment type="caution">
    <text evidence="2">The sequence shown here is derived from an EMBL/GenBank/DDBJ whole genome shotgun (WGS) entry which is preliminary data.</text>
</comment>